<organism evidence="1 2">
    <name type="scientific">Leptotrichia trevisanii</name>
    <dbReference type="NCBI Taxonomy" id="109328"/>
    <lineage>
        <taxon>Bacteria</taxon>
        <taxon>Fusobacteriati</taxon>
        <taxon>Fusobacteriota</taxon>
        <taxon>Fusobacteriia</taxon>
        <taxon>Fusobacteriales</taxon>
        <taxon>Leptotrichiaceae</taxon>
        <taxon>Leptotrichia</taxon>
    </lineage>
</organism>
<evidence type="ECO:0000313" key="2">
    <source>
        <dbReference type="Proteomes" id="UP000321378"/>
    </source>
</evidence>
<sequence length="160" mass="18504">MTDYLKISKNDNDIKKFENIKLSIYPNSLAFFKLITPYMAMTDGEFGDENLKINIADMDLVLEKAKGYYELILEGNKIKKVLRFNLSSFKNSYSLADLLKMNLTYHAIKVGKINLDLLDIQNEFLPQNNEISIDNFIEQEQENIEFIAEVYDVILAGVFL</sequence>
<dbReference type="AlphaFoldDB" id="A0A510KPL2"/>
<protein>
    <submittedName>
        <fullName evidence="1">Uncharacterized protein</fullName>
    </submittedName>
</protein>
<dbReference type="Pfam" id="PF19952">
    <property type="entry name" value="DUF6414"/>
    <property type="match status" value="1"/>
</dbReference>
<name>A0A510KPL2_9FUSO</name>
<evidence type="ECO:0000313" key="1">
    <source>
        <dbReference type="EMBL" id="BBM53678.1"/>
    </source>
</evidence>
<reference evidence="1 2" key="1">
    <citation type="submission" date="2019-07" db="EMBL/GenBank/DDBJ databases">
        <title>Complete Genome Sequence of Leptotrichia trevisanii Strain JMUB3935.</title>
        <authorList>
            <person name="Watanabe S."/>
            <person name="Cui L."/>
        </authorList>
    </citation>
    <scope>NUCLEOTIDE SEQUENCE [LARGE SCALE GENOMIC DNA]</scope>
    <source>
        <strain evidence="1 2">JMUB3935</strain>
    </source>
</reference>
<proteinExistence type="predicted"/>
<dbReference type="EMBL" id="AP019840">
    <property type="protein sequence ID" value="BBM53678.1"/>
    <property type="molecule type" value="Genomic_DNA"/>
</dbReference>
<gene>
    <name evidence="1" type="ORF">JMUB3935_2689</name>
</gene>
<dbReference type="InterPro" id="IPR045633">
    <property type="entry name" value="DUF6414"/>
</dbReference>
<accession>A0A510KPL2</accession>
<dbReference type="Proteomes" id="UP000321378">
    <property type="component" value="Chromosome"/>
</dbReference>